<proteinExistence type="predicted"/>
<dbReference type="EMBL" id="BMAO01015835">
    <property type="protein sequence ID" value="GFR04591.1"/>
    <property type="molecule type" value="Genomic_DNA"/>
</dbReference>
<organism evidence="2 3">
    <name type="scientific">Trichonephila clavata</name>
    <name type="common">Joro spider</name>
    <name type="synonym">Nephila clavata</name>
    <dbReference type="NCBI Taxonomy" id="2740835"/>
    <lineage>
        <taxon>Eukaryota</taxon>
        <taxon>Metazoa</taxon>
        <taxon>Ecdysozoa</taxon>
        <taxon>Arthropoda</taxon>
        <taxon>Chelicerata</taxon>
        <taxon>Arachnida</taxon>
        <taxon>Araneae</taxon>
        <taxon>Araneomorphae</taxon>
        <taxon>Entelegynae</taxon>
        <taxon>Araneoidea</taxon>
        <taxon>Nephilidae</taxon>
        <taxon>Trichonephila</taxon>
    </lineage>
</organism>
<evidence type="ECO:0000313" key="2">
    <source>
        <dbReference type="EMBL" id="GFR04591.1"/>
    </source>
</evidence>
<sequence length="99" mass="11435">MSNYPLLNMSSLITHKSIQKLKTITTVPEGKFDLISKPLSTPCRHNNAPQLHTVTLQTPLQQLWPVLEEECEMQCHAAYFEVRRHRHIRMLASSTHPFS</sequence>
<dbReference type="EMBL" id="BMAO01011814">
    <property type="protein sequence ID" value="GFQ76803.1"/>
    <property type="molecule type" value="Genomic_DNA"/>
</dbReference>
<comment type="caution">
    <text evidence="2">The sequence shown here is derived from an EMBL/GenBank/DDBJ whole genome shotgun (WGS) entry which is preliminary data.</text>
</comment>
<evidence type="ECO:0000313" key="1">
    <source>
        <dbReference type="EMBL" id="GFQ76803.1"/>
    </source>
</evidence>
<dbReference type="AlphaFoldDB" id="A0A8X6GGZ9"/>
<name>A0A8X6GGZ9_TRICU</name>
<dbReference type="Proteomes" id="UP000887116">
    <property type="component" value="Unassembled WGS sequence"/>
</dbReference>
<accession>A0A8X6GGZ9</accession>
<protein>
    <submittedName>
        <fullName evidence="2">Uncharacterized protein</fullName>
    </submittedName>
</protein>
<gene>
    <name evidence="2" type="ORF">TNCT_107231</name>
    <name evidence="1" type="ORF">TNCT_374141</name>
</gene>
<evidence type="ECO:0000313" key="3">
    <source>
        <dbReference type="Proteomes" id="UP000887116"/>
    </source>
</evidence>
<reference evidence="2" key="1">
    <citation type="submission" date="2020-07" db="EMBL/GenBank/DDBJ databases">
        <title>Multicomponent nature underlies the extraordinary mechanical properties of spider dragline silk.</title>
        <authorList>
            <person name="Kono N."/>
            <person name="Nakamura H."/>
            <person name="Mori M."/>
            <person name="Yoshida Y."/>
            <person name="Ohtoshi R."/>
            <person name="Malay A.D."/>
            <person name="Moran D.A.P."/>
            <person name="Tomita M."/>
            <person name="Numata K."/>
            <person name="Arakawa K."/>
        </authorList>
    </citation>
    <scope>NUCLEOTIDE SEQUENCE</scope>
</reference>
<keyword evidence="3" id="KW-1185">Reference proteome</keyword>